<evidence type="ECO:0000313" key="6">
    <source>
        <dbReference type="EMBL" id="MFC4768586.1"/>
    </source>
</evidence>
<comment type="caution">
    <text evidence="6">The sequence shown here is derived from an EMBL/GenBank/DDBJ whole genome shotgun (WGS) entry which is preliminary data.</text>
</comment>
<keyword evidence="7" id="KW-1185">Reference proteome</keyword>
<dbReference type="PANTHER" id="PTHR43335:SF4">
    <property type="entry name" value="ABC TRANSPORTER, ATP-BINDING PROTEIN"/>
    <property type="match status" value="1"/>
</dbReference>
<evidence type="ECO:0000256" key="3">
    <source>
        <dbReference type="ARBA" id="ARBA00022741"/>
    </source>
</evidence>
<comment type="similarity">
    <text evidence="1">Belongs to the ABC transporter superfamily.</text>
</comment>
<keyword evidence="2" id="KW-0813">Transport</keyword>
<evidence type="ECO:0000259" key="5">
    <source>
        <dbReference type="PROSITE" id="PS50893"/>
    </source>
</evidence>
<proteinExistence type="inferred from homology"/>
<reference evidence="7" key="1">
    <citation type="journal article" date="2019" name="Int. J. Syst. Evol. Microbiol.">
        <title>The Global Catalogue of Microorganisms (GCM) 10K type strain sequencing project: providing services to taxonomists for standard genome sequencing and annotation.</title>
        <authorList>
            <consortium name="The Broad Institute Genomics Platform"/>
            <consortium name="The Broad Institute Genome Sequencing Center for Infectious Disease"/>
            <person name="Wu L."/>
            <person name="Ma J."/>
        </authorList>
    </citation>
    <scope>NUCLEOTIDE SEQUENCE [LARGE SCALE GENOMIC DNA]</scope>
    <source>
        <strain evidence="7">WYCCWR 12678</strain>
    </source>
</reference>
<dbReference type="InterPro" id="IPR017871">
    <property type="entry name" value="ABC_transporter-like_CS"/>
</dbReference>
<dbReference type="PROSITE" id="PS50893">
    <property type="entry name" value="ABC_TRANSPORTER_2"/>
    <property type="match status" value="1"/>
</dbReference>
<dbReference type="PROSITE" id="PS00211">
    <property type="entry name" value="ABC_TRANSPORTER_1"/>
    <property type="match status" value="1"/>
</dbReference>
<dbReference type="Pfam" id="PF00005">
    <property type="entry name" value="ABC_tran"/>
    <property type="match status" value="1"/>
</dbReference>
<keyword evidence="3" id="KW-0547">Nucleotide-binding</keyword>
<evidence type="ECO:0000256" key="1">
    <source>
        <dbReference type="ARBA" id="ARBA00005417"/>
    </source>
</evidence>
<dbReference type="PANTHER" id="PTHR43335">
    <property type="entry name" value="ABC TRANSPORTER, ATP-BINDING PROTEIN"/>
    <property type="match status" value="1"/>
</dbReference>
<dbReference type="Proteomes" id="UP001596002">
    <property type="component" value="Unassembled WGS sequence"/>
</dbReference>
<dbReference type="SMART" id="SM00382">
    <property type="entry name" value="AAA"/>
    <property type="match status" value="1"/>
</dbReference>
<name>A0ABV9Q229_9BACL</name>
<feature type="domain" description="ABC transporter" evidence="5">
    <location>
        <begin position="6"/>
        <end position="225"/>
    </location>
</feature>
<sequence length="225" mass="25328">MSNFAVKTSHVTKSFRGETVLKDVSLEVHRGKIYGFVGHNGSGKSVFFKLLCGILVPDRGAIEIFGKKLGIDLDFPDQIGAVIEQPGFIPEFTGYKNLKYLASIRNLISQQQIKEAIRNVGLDPENQKSVKKYSLGMKQRLAIAQAIMEDPELLILDEPMNGLDKNGVQQIRNLILSLKEKGKTVLLSSHIMEDIQLLCDEVYEFENQTLIPIQVPEIVRNKIYR</sequence>
<dbReference type="EMBL" id="JBHSHC010000108">
    <property type="protein sequence ID" value="MFC4768586.1"/>
    <property type="molecule type" value="Genomic_DNA"/>
</dbReference>
<keyword evidence="4 6" id="KW-0067">ATP-binding</keyword>
<evidence type="ECO:0000256" key="4">
    <source>
        <dbReference type="ARBA" id="ARBA00022840"/>
    </source>
</evidence>
<evidence type="ECO:0000256" key="2">
    <source>
        <dbReference type="ARBA" id="ARBA00022448"/>
    </source>
</evidence>
<organism evidence="6 7">
    <name type="scientific">Effusibacillus consociatus</name>
    <dbReference type="NCBI Taxonomy" id="1117041"/>
    <lineage>
        <taxon>Bacteria</taxon>
        <taxon>Bacillati</taxon>
        <taxon>Bacillota</taxon>
        <taxon>Bacilli</taxon>
        <taxon>Bacillales</taxon>
        <taxon>Alicyclobacillaceae</taxon>
        <taxon>Effusibacillus</taxon>
    </lineage>
</organism>
<dbReference type="SUPFAM" id="SSF52540">
    <property type="entry name" value="P-loop containing nucleoside triphosphate hydrolases"/>
    <property type="match status" value="1"/>
</dbReference>
<evidence type="ECO:0000313" key="7">
    <source>
        <dbReference type="Proteomes" id="UP001596002"/>
    </source>
</evidence>
<accession>A0ABV9Q229</accession>
<protein>
    <submittedName>
        <fullName evidence="6">ABC transporter ATP-binding protein</fullName>
    </submittedName>
</protein>
<gene>
    <name evidence="6" type="ORF">ACFO8Q_14670</name>
</gene>
<dbReference type="InterPro" id="IPR027417">
    <property type="entry name" value="P-loop_NTPase"/>
</dbReference>
<dbReference type="InterPro" id="IPR003593">
    <property type="entry name" value="AAA+_ATPase"/>
</dbReference>
<dbReference type="GO" id="GO:0005524">
    <property type="term" value="F:ATP binding"/>
    <property type="evidence" value="ECO:0007669"/>
    <property type="project" value="UniProtKB-KW"/>
</dbReference>
<dbReference type="Gene3D" id="3.40.50.300">
    <property type="entry name" value="P-loop containing nucleotide triphosphate hydrolases"/>
    <property type="match status" value="1"/>
</dbReference>
<dbReference type="RefSeq" id="WP_380026537.1">
    <property type="nucleotide sequence ID" value="NZ_JBHSHC010000108.1"/>
</dbReference>
<dbReference type="InterPro" id="IPR003439">
    <property type="entry name" value="ABC_transporter-like_ATP-bd"/>
</dbReference>